<dbReference type="PANTHER" id="PTHR31503">
    <property type="entry name" value="VACUOLAR CALCIUM ION TRANSPORTER"/>
    <property type="match status" value="1"/>
</dbReference>
<reference evidence="19" key="1">
    <citation type="submission" date="2020-12" db="EMBL/GenBank/DDBJ databases">
        <title>WGS assembly of Carya illinoinensis cv. Pawnee.</title>
        <authorList>
            <person name="Platts A."/>
            <person name="Shu S."/>
            <person name="Wright S."/>
            <person name="Barry K."/>
            <person name="Edger P."/>
            <person name="Pires J.C."/>
            <person name="Schmutz J."/>
        </authorList>
    </citation>
    <scope>NUCLEOTIDE SEQUENCE</scope>
    <source>
        <tissue evidence="19">Leaf</tissue>
    </source>
</reference>
<feature type="transmembrane region" description="Helical" evidence="17">
    <location>
        <begin position="161"/>
        <end position="181"/>
    </location>
</feature>
<keyword evidence="14" id="KW-0406">Ion transport</keyword>
<proteinExistence type="inferred from homology"/>
<evidence type="ECO:0000313" key="20">
    <source>
        <dbReference type="Proteomes" id="UP000811609"/>
    </source>
</evidence>
<dbReference type="Pfam" id="PF01699">
    <property type="entry name" value="Na_Ca_ex"/>
    <property type="match status" value="1"/>
</dbReference>
<evidence type="ECO:0000256" key="1">
    <source>
        <dbReference type="ARBA" id="ARBA00004651"/>
    </source>
</evidence>
<accession>A0A8T1P8V8</accession>
<comment type="caution">
    <text evidence="19">The sequence shown here is derived from an EMBL/GenBank/DDBJ whole genome shotgun (WGS) entry which is preliminary data.</text>
</comment>
<dbReference type="AlphaFoldDB" id="A0A8T1P8V8"/>
<feature type="transmembrane region" description="Helical" evidence="17">
    <location>
        <begin position="210"/>
        <end position="229"/>
    </location>
</feature>
<keyword evidence="8" id="KW-0479">Metal-binding</keyword>
<evidence type="ECO:0000256" key="2">
    <source>
        <dbReference type="ARBA" id="ARBA00008170"/>
    </source>
</evidence>
<dbReference type="PROSITE" id="PS50222">
    <property type="entry name" value="EF_HAND_2"/>
    <property type="match status" value="1"/>
</dbReference>
<evidence type="ECO:0000256" key="3">
    <source>
        <dbReference type="ARBA" id="ARBA00022448"/>
    </source>
</evidence>
<dbReference type="InterPro" id="IPR002048">
    <property type="entry name" value="EF_hand_dom"/>
</dbReference>
<dbReference type="EMBL" id="CM031819">
    <property type="protein sequence ID" value="KAG6637230.1"/>
    <property type="molecule type" value="Genomic_DNA"/>
</dbReference>
<dbReference type="GO" id="GO:0005886">
    <property type="term" value="C:plasma membrane"/>
    <property type="evidence" value="ECO:0007669"/>
    <property type="project" value="UniProtKB-SubCell"/>
</dbReference>
<evidence type="ECO:0000256" key="14">
    <source>
        <dbReference type="ARBA" id="ARBA00023065"/>
    </source>
</evidence>
<name>A0A8T1P8V8_CARIL</name>
<keyword evidence="20" id="KW-1185">Reference proteome</keyword>
<keyword evidence="3" id="KW-0813">Transport</keyword>
<dbReference type="GO" id="GO:0015369">
    <property type="term" value="F:calcium:proton antiporter activity"/>
    <property type="evidence" value="ECO:0007669"/>
    <property type="project" value="TreeGrafter"/>
</dbReference>
<feature type="transmembrane region" description="Helical" evidence="17">
    <location>
        <begin position="83"/>
        <end position="102"/>
    </location>
</feature>
<feature type="transmembrane region" description="Helical" evidence="17">
    <location>
        <begin position="114"/>
        <end position="140"/>
    </location>
</feature>
<keyword evidence="11 17" id="KW-1133">Transmembrane helix</keyword>
<dbReference type="InterPro" id="IPR004837">
    <property type="entry name" value="NaCa_Exmemb"/>
</dbReference>
<keyword evidence="12" id="KW-0346">Stress response</keyword>
<keyword evidence="4" id="KW-0050">Antiport</keyword>
<dbReference type="PANTHER" id="PTHR31503:SF36">
    <property type="entry name" value="SODIUM_CALCIUM EXCHANGER MEMBRANE REGION DOMAIN-CONTAINING PROTEIN"/>
    <property type="match status" value="1"/>
</dbReference>
<evidence type="ECO:0000256" key="7">
    <source>
        <dbReference type="ARBA" id="ARBA00022692"/>
    </source>
</evidence>
<sequence>MRDFDTSLDGQIDETEFVNCISKWLKRATRIRTASSGHGSHTLRFLNAFHQDTERELDLLDVGDESEKELKDAGDSRWTSIKAVLLLLLGTLIAAAFADPLVDAVDNFSDATGIPAFFISFIVLPLATNSSEAVSAIIFASRDKRKTTSLTFSELYGSATMNNVLCLSVFLALVYIRGLTWDFSSEMLVIIIVCVVMGCFASFRTHFPLWTALVALLLYPFSLALIYVLDYVLGWS</sequence>
<evidence type="ECO:0000256" key="4">
    <source>
        <dbReference type="ARBA" id="ARBA00022449"/>
    </source>
</evidence>
<comment type="similarity">
    <text evidence="2">Belongs to the Ca(2+):cation antiporter (CaCA) (TC 2.A.19) family.</text>
</comment>
<evidence type="ECO:0000256" key="11">
    <source>
        <dbReference type="ARBA" id="ARBA00022989"/>
    </source>
</evidence>
<keyword evidence="10" id="KW-0106">Calcium</keyword>
<protein>
    <recommendedName>
        <fullName evidence="18">EF-hand domain-containing protein</fullName>
    </recommendedName>
</protein>
<evidence type="ECO:0000313" key="19">
    <source>
        <dbReference type="EMBL" id="KAG6637230.1"/>
    </source>
</evidence>
<evidence type="ECO:0000256" key="5">
    <source>
        <dbReference type="ARBA" id="ARBA00022475"/>
    </source>
</evidence>
<dbReference type="FunFam" id="1.20.1420.30:FF:000019">
    <property type="entry name" value="Sodium/calcium exchanger NCL2"/>
    <property type="match status" value="1"/>
</dbReference>
<organism evidence="19 20">
    <name type="scientific">Carya illinoinensis</name>
    <name type="common">Pecan</name>
    <dbReference type="NCBI Taxonomy" id="32201"/>
    <lineage>
        <taxon>Eukaryota</taxon>
        <taxon>Viridiplantae</taxon>
        <taxon>Streptophyta</taxon>
        <taxon>Embryophyta</taxon>
        <taxon>Tracheophyta</taxon>
        <taxon>Spermatophyta</taxon>
        <taxon>Magnoliopsida</taxon>
        <taxon>eudicotyledons</taxon>
        <taxon>Gunneridae</taxon>
        <taxon>Pentapetalae</taxon>
        <taxon>rosids</taxon>
        <taxon>fabids</taxon>
        <taxon>Fagales</taxon>
        <taxon>Juglandaceae</taxon>
        <taxon>Carya</taxon>
    </lineage>
</organism>
<evidence type="ECO:0000256" key="17">
    <source>
        <dbReference type="SAM" id="Phobius"/>
    </source>
</evidence>
<evidence type="ECO:0000256" key="13">
    <source>
        <dbReference type="ARBA" id="ARBA00023053"/>
    </source>
</evidence>
<evidence type="ECO:0000256" key="6">
    <source>
        <dbReference type="ARBA" id="ARBA00022568"/>
    </source>
</evidence>
<keyword evidence="6" id="KW-0109">Calcium transport</keyword>
<keyword evidence="13" id="KW-0915">Sodium</keyword>
<dbReference type="InterPro" id="IPR004713">
    <property type="entry name" value="CaH_exchang"/>
</dbReference>
<dbReference type="GO" id="GO:0006814">
    <property type="term" value="P:sodium ion transport"/>
    <property type="evidence" value="ECO:0007669"/>
    <property type="project" value="UniProtKB-KW"/>
</dbReference>
<evidence type="ECO:0000256" key="12">
    <source>
        <dbReference type="ARBA" id="ARBA00023016"/>
    </source>
</evidence>
<evidence type="ECO:0000256" key="8">
    <source>
        <dbReference type="ARBA" id="ARBA00022723"/>
    </source>
</evidence>
<keyword evidence="9" id="KW-0677">Repeat</keyword>
<dbReference type="GO" id="GO:0005509">
    <property type="term" value="F:calcium ion binding"/>
    <property type="evidence" value="ECO:0007669"/>
    <property type="project" value="InterPro"/>
</dbReference>
<evidence type="ECO:0000259" key="18">
    <source>
        <dbReference type="PROSITE" id="PS50222"/>
    </source>
</evidence>
<comment type="subcellular location">
    <subcellularLocation>
        <location evidence="1">Cell membrane</location>
        <topology evidence="1">Multi-pass membrane protein</topology>
    </subcellularLocation>
</comment>
<keyword evidence="16" id="KW-0739">Sodium transport</keyword>
<evidence type="ECO:0000256" key="10">
    <source>
        <dbReference type="ARBA" id="ARBA00022837"/>
    </source>
</evidence>
<keyword evidence="15 17" id="KW-0472">Membrane</keyword>
<keyword evidence="7 17" id="KW-0812">Transmembrane</keyword>
<gene>
    <name evidence="19" type="ORF">CIPAW_11G164600</name>
</gene>
<dbReference type="GO" id="GO:0006874">
    <property type="term" value="P:intracellular calcium ion homeostasis"/>
    <property type="evidence" value="ECO:0007669"/>
    <property type="project" value="TreeGrafter"/>
</dbReference>
<evidence type="ECO:0000256" key="9">
    <source>
        <dbReference type="ARBA" id="ARBA00022737"/>
    </source>
</evidence>
<feature type="domain" description="EF-hand" evidence="18">
    <location>
        <begin position="1"/>
        <end position="27"/>
    </location>
</feature>
<feature type="transmembrane region" description="Helical" evidence="17">
    <location>
        <begin position="187"/>
        <end position="203"/>
    </location>
</feature>
<keyword evidence="5" id="KW-1003">Cell membrane</keyword>
<evidence type="ECO:0000256" key="15">
    <source>
        <dbReference type="ARBA" id="ARBA00023136"/>
    </source>
</evidence>
<dbReference type="Proteomes" id="UP000811609">
    <property type="component" value="Chromosome 11"/>
</dbReference>
<evidence type="ECO:0000256" key="16">
    <source>
        <dbReference type="ARBA" id="ARBA00023201"/>
    </source>
</evidence>